<accession>A0A0D0SKZ5</accession>
<sequence>MLGGNITTGDCTLPTGKLLALGQVERIIEGVHPLRNALSLQINQALICIGDYRQAKCCRICGGEGGSAGHSRLLLSKGLNFTQIYASAQHFDLAIKAAQQAHPSIAIKIGFITRAEHPTAGRALWVGNKTGRGVTGVIDVPKPQAIACDSQLTCDALRQALEPPINYRDGIARKWLQREASVWGQCSMPLIKIGDAGLRAAVGIKEHCVSRKAFRQSFGTRLTNGYNDGPTFTTQRARIQQF</sequence>
<proteinExistence type="predicted"/>
<organism evidence="1 2">
    <name type="scientific">Pseudomonas fluorescens</name>
    <dbReference type="NCBI Taxonomy" id="294"/>
    <lineage>
        <taxon>Bacteria</taxon>
        <taxon>Pseudomonadati</taxon>
        <taxon>Pseudomonadota</taxon>
        <taxon>Gammaproteobacteria</taxon>
        <taxon>Pseudomonadales</taxon>
        <taxon>Pseudomonadaceae</taxon>
        <taxon>Pseudomonas</taxon>
    </lineage>
</organism>
<dbReference type="Proteomes" id="UP000032210">
    <property type="component" value="Unassembled WGS sequence"/>
</dbReference>
<dbReference type="AntiFam" id="ANF00178">
    <property type="entry name" value="Shadow ORF (opposite dhbF)"/>
</dbReference>
<dbReference type="EMBL" id="JXCQ01000012">
    <property type="protein sequence ID" value="KIR22668.1"/>
    <property type="molecule type" value="Genomic_DNA"/>
</dbReference>
<evidence type="ECO:0000313" key="1">
    <source>
        <dbReference type="EMBL" id="KIR22668.1"/>
    </source>
</evidence>
<gene>
    <name evidence="1" type="ORF">PFLU3_17920</name>
</gene>
<evidence type="ECO:0000313" key="2">
    <source>
        <dbReference type="Proteomes" id="UP000032210"/>
    </source>
</evidence>
<comment type="caution">
    <text evidence="1">The sequence shown here is derived from an EMBL/GenBank/DDBJ whole genome shotgun (WGS) entry which is preliminary data.</text>
</comment>
<name>A0A0D0SKZ5_PSEFL</name>
<protein>
    <submittedName>
        <fullName evidence="1">Uncharacterized protein</fullName>
    </submittedName>
</protein>
<dbReference type="AlphaFoldDB" id="A0A0D0SKZ5"/>
<reference evidence="1 2" key="1">
    <citation type="submission" date="2015-01" db="EMBL/GenBank/DDBJ databases">
        <title>Genome sequence of the beneficial rhizobacterium Pseudomonas fluorescens 2-79.</title>
        <authorList>
            <person name="Thuermer A."/>
            <person name="Daniel R."/>
        </authorList>
    </citation>
    <scope>NUCLEOTIDE SEQUENCE [LARGE SCALE GENOMIC DNA]</scope>
    <source>
        <strain evidence="1 2">2-79</strain>
    </source>
</reference>